<dbReference type="CDD" id="cd06588">
    <property type="entry name" value="PhnB_like"/>
    <property type="match status" value="1"/>
</dbReference>
<proteinExistence type="predicted"/>
<dbReference type="EMBL" id="BAABEO010000008">
    <property type="protein sequence ID" value="GAA3673176.1"/>
    <property type="molecule type" value="Genomic_DNA"/>
</dbReference>
<dbReference type="SUPFAM" id="SSF54593">
    <property type="entry name" value="Glyoxalase/Bleomycin resistance protein/Dihydroxybiphenyl dioxygenase"/>
    <property type="match status" value="1"/>
</dbReference>
<evidence type="ECO:0000313" key="3">
    <source>
        <dbReference type="Proteomes" id="UP001500752"/>
    </source>
</evidence>
<dbReference type="InterPro" id="IPR028973">
    <property type="entry name" value="PhnB-like"/>
</dbReference>
<sequence length="167" mass="18843">METPKDKTAPCLWFATQAEEAARFYVGLIPNSRIVETSYYIQDQPIQDQPLPAGTVLTVEFELDGRRYTALNGGPEFTFNEAVSIQLYCEDQAEIDRYWDALTADGGQESQCGWLKDKYGLSWQVVPRKINSFFISEDSAAVKRAWDALMPMRKLDLAALEAAFDGK</sequence>
<dbReference type="PIRSF" id="PIRSF021700">
    <property type="entry name" value="3_dmu_93_MTrfase"/>
    <property type="match status" value="1"/>
</dbReference>
<reference evidence="3" key="1">
    <citation type="journal article" date="2019" name="Int. J. Syst. Evol. Microbiol.">
        <title>The Global Catalogue of Microorganisms (GCM) 10K type strain sequencing project: providing services to taxonomists for standard genome sequencing and annotation.</title>
        <authorList>
            <consortium name="The Broad Institute Genomics Platform"/>
            <consortium name="The Broad Institute Genome Sequencing Center for Infectious Disease"/>
            <person name="Wu L."/>
            <person name="Ma J."/>
        </authorList>
    </citation>
    <scope>NUCLEOTIDE SEQUENCE [LARGE SCALE GENOMIC DNA]</scope>
    <source>
        <strain evidence="3">JCM 30742</strain>
    </source>
</reference>
<gene>
    <name evidence="2" type="ORF">GCM10023081_09440</name>
</gene>
<dbReference type="PANTHER" id="PTHR33990">
    <property type="entry name" value="PROTEIN YJDN-RELATED"/>
    <property type="match status" value="1"/>
</dbReference>
<dbReference type="Gene3D" id="3.10.180.10">
    <property type="entry name" value="2,3-Dihydroxybiphenyl 1,2-Dioxygenase, domain 1"/>
    <property type="match status" value="1"/>
</dbReference>
<evidence type="ECO:0000259" key="1">
    <source>
        <dbReference type="Pfam" id="PF06983"/>
    </source>
</evidence>
<name>A0ABP7C136_9MICC</name>
<keyword evidence="3" id="KW-1185">Reference proteome</keyword>
<dbReference type="Proteomes" id="UP001500752">
    <property type="component" value="Unassembled WGS sequence"/>
</dbReference>
<accession>A0ABP7C136</accession>
<dbReference type="Pfam" id="PF06983">
    <property type="entry name" value="3-dmu-9_3-mt"/>
    <property type="match status" value="1"/>
</dbReference>
<feature type="domain" description="PhnB-like" evidence="1">
    <location>
        <begin position="7"/>
        <end position="126"/>
    </location>
</feature>
<organism evidence="2 3">
    <name type="scientific">Arthrobacter ginkgonis</name>
    <dbReference type="NCBI Taxonomy" id="1630594"/>
    <lineage>
        <taxon>Bacteria</taxon>
        <taxon>Bacillati</taxon>
        <taxon>Actinomycetota</taxon>
        <taxon>Actinomycetes</taxon>
        <taxon>Micrococcales</taxon>
        <taxon>Micrococcaceae</taxon>
        <taxon>Arthrobacter</taxon>
    </lineage>
</organism>
<evidence type="ECO:0000313" key="2">
    <source>
        <dbReference type="EMBL" id="GAA3673176.1"/>
    </source>
</evidence>
<dbReference type="InterPro" id="IPR029068">
    <property type="entry name" value="Glyas_Bleomycin-R_OHBP_Dase"/>
</dbReference>
<protein>
    <submittedName>
        <fullName evidence="2">VOC family protein</fullName>
    </submittedName>
</protein>
<dbReference type="InterPro" id="IPR009725">
    <property type="entry name" value="3_dmu_93_MTrfase"/>
</dbReference>
<dbReference type="PANTHER" id="PTHR33990:SF2">
    <property type="entry name" value="PHNB-LIKE DOMAIN-CONTAINING PROTEIN"/>
    <property type="match status" value="1"/>
</dbReference>
<dbReference type="RefSeq" id="WP_345148863.1">
    <property type="nucleotide sequence ID" value="NZ_BAABEO010000008.1"/>
</dbReference>
<comment type="caution">
    <text evidence="2">The sequence shown here is derived from an EMBL/GenBank/DDBJ whole genome shotgun (WGS) entry which is preliminary data.</text>
</comment>